<reference evidence="2 3" key="1">
    <citation type="journal article" date="2017" name="Nat. Ecol. Evol.">
        <title>Scallop genome provides insights into evolution of bilaterian karyotype and development.</title>
        <authorList>
            <person name="Wang S."/>
            <person name="Zhang J."/>
            <person name="Jiao W."/>
            <person name="Li J."/>
            <person name="Xun X."/>
            <person name="Sun Y."/>
            <person name="Guo X."/>
            <person name="Huan P."/>
            <person name="Dong B."/>
            <person name="Zhang L."/>
            <person name="Hu X."/>
            <person name="Sun X."/>
            <person name="Wang J."/>
            <person name="Zhao C."/>
            <person name="Wang Y."/>
            <person name="Wang D."/>
            <person name="Huang X."/>
            <person name="Wang R."/>
            <person name="Lv J."/>
            <person name="Li Y."/>
            <person name="Zhang Z."/>
            <person name="Liu B."/>
            <person name="Lu W."/>
            <person name="Hui Y."/>
            <person name="Liang J."/>
            <person name="Zhou Z."/>
            <person name="Hou R."/>
            <person name="Li X."/>
            <person name="Liu Y."/>
            <person name="Li H."/>
            <person name="Ning X."/>
            <person name="Lin Y."/>
            <person name="Zhao L."/>
            <person name="Xing Q."/>
            <person name="Dou J."/>
            <person name="Li Y."/>
            <person name="Mao J."/>
            <person name="Guo H."/>
            <person name="Dou H."/>
            <person name="Li T."/>
            <person name="Mu C."/>
            <person name="Jiang W."/>
            <person name="Fu Q."/>
            <person name="Fu X."/>
            <person name="Miao Y."/>
            <person name="Liu J."/>
            <person name="Yu Q."/>
            <person name="Li R."/>
            <person name="Liao H."/>
            <person name="Li X."/>
            <person name="Kong Y."/>
            <person name="Jiang Z."/>
            <person name="Chourrout D."/>
            <person name="Li R."/>
            <person name="Bao Z."/>
        </authorList>
    </citation>
    <scope>NUCLEOTIDE SEQUENCE [LARGE SCALE GENOMIC DNA]</scope>
    <source>
        <strain evidence="2 3">PY_sf001</strain>
    </source>
</reference>
<dbReference type="AlphaFoldDB" id="A0A210PYK6"/>
<evidence type="ECO:0000313" key="3">
    <source>
        <dbReference type="Proteomes" id="UP000242188"/>
    </source>
</evidence>
<evidence type="ECO:0000256" key="1">
    <source>
        <dbReference type="SAM" id="MobiDB-lite"/>
    </source>
</evidence>
<dbReference type="OrthoDB" id="10568738at2759"/>
<feature type="region of interest" description="Disordered" evidence="1">
    <location>
        <begin position="293"/>
        <end position="316"/>
    </location>
</feature>
<comment type="caution">
    <text evidence="2">The sequence shown here is derived from an EMBL/GenBank/DDBJ whole genome shotgun (WGS) entry which is preliminary data.</text>
</comment>
<evidence type="ECO:0000313" key="2">
    <source>
        <dbReference type="EMBL" id="OWF41519.1"/>
    </source>
</evidence>
<proteinExistence type="predicted"/>
<sequence length="316" mass="36237">MVKSTVQESLDEAFEQRLTIMDEPWAADYRFAESRLSRRDQHSLRHVQRRPSSEVRNRIKQRKPLPENKHECCKYEHVTNNEERGILGTSVTSPIRLEHEAYTAKEFKHQHFLDGASFNDSVGTCVQPTSASSTCPEVGVCCDHFLPPKQSCPQNNHAWASTTGNAPAPRHSSTTLGKRHGEVIEVKKPGLKHPDSKESSTYCVQNYKRRLTNSSKIVTPTKTIRNIECKGNEITHENKDGFKRQREHGGEAHFSGKRSRPQLWLRHPKNDEFEDMTDEINVVVDSRTAMLSSLQEPQTHSHQFKRTLVKSDRVRH</sequence>
<name>A0A210PYK6_MIZYE</name>
<organism evidence="2 3">
    <name type="scientific">Mizuhopecten yessoensis</name>
    <name type="common">Japanese scallop</name>
    <name type="synonym">Patinopecten yessoensis</name>
    <dbReference type="NCBI Taxonomy" id="6573"/>
    <lineage>
        <taxon>Eukaryota</taxon>
        <taxon>Metazoa</taxon>
        <taxon>Spiralia</taxon>
        <taxon>Lophotrochozoa</taxon>
        <taxon>Mollusca</taxon>
        <taxon>Bivalvia</taxon>
        <taxon>Autobranchia</taxon>
        <taxon>Pteriomorphia</taxon>
        <taxon>Pectinida</taxon>
        <taxon>Pectinoidea</taxon>
        <taxon>Pectinidae</taxon>
        <taxon>Mizuhopecten</taxon>
    </lineage>
</organism>
<dbReference type="Proteomes" id="UP000242188">
    <property type="component" value="Unassembled WGS sequence"/>
</dbReference>
<keyword evidence="3" id="KW-1185">Reference proteome</keyword>
<accession>A0A210PYK6</accession>
<dbReference type="EMBL" id="NEDP02005386">
    <property type="protein sequence ID" value="OWF41519.1"/>
    <property type="molecule type" value="Genomic_DNA"/>
</dbReference>
<protein>
    <submittedName>
        <fullName evidence="2">Uncharacterized protein</fullName>
    </submittedName>
</protein>
<gene>
    <name evidence="2" type="ORF">KP79_PYT17408</name>
</gene>